<dbReference type="InterPro" id="IPR001387">
    <property type="entry name" value="Cro/C1-type_HTH"/>
</dbReference>
<protein>
    <submittedName>
        <fullName evidence="2">Helix-turn-helix transcriptional regulator</fullName>
    </submittedName>
</protein>
<dbReference type="InterPro" id="IPR010982">
    <property type="entry name" value="Lambda_DNA-bd_dom_sf"/>
</dbReference>
<sequence>MKSSPALGLEGAEYPIKHAIRTNSCEPPTHLKIFSGGFLLWGEFMGGKKHQVNEFDICVGRVMVMLRTRMGMTQRELGDKIGVTFQQIHKYESGQC</sequence>
<dbReference type="EMBL" id="DVJI01000012">
    <property type="protein sequence ID" value="HIS71155.1"/>
    <property type="molecule type" value="Genomic_DNA"/>
</dbReference>
<dbReference type="Pfam" id="PF01381">
    <property type="entry name" value="HTH_3"/>
    <property type="match status" value="1"/>
</dbReference>
<dbReference type="Gene3D" id="1.10.260.40">
    <property type="entry name" value="lambda repressor-like DNA-binding domains"/>
    <property type="match status" value="1"/>
</dbReference>
<reference evidence="2" key="2">
    <citation type="journal article" date="2021" name="PeerJ">
        <title>Extensive microbial diversity within the chicken gut microbiome revealed by metagenomics and culture.</title>
        <authorList>
            <person name="Gilroy R."/>
            <person name="Ravi A."/>
            <person name="Getino M."/>
            <person name="Pursley I."/>
            <person name="Horton D.L."/>
            <person name="Alikhan N.F."/>
            <person name="Baker D."/>
            <person name="Gharbi K."/>
            <person name="Hall N."/>
            <person name="Watson M."/>
            <person name="Adriaenssens E.M."/>
            <person name="Foster-Nyarko E."/>
            <person name="Jarju S."/>
            <person name="Secka A."/>
            <person name="Antonio M."/>
            <person name="Oren A."/>
            <person name="Chaudhuri R.R."/>
            <person name="La Ragione R."/>
            <person name="Hildebrand F."/>
            <person name="Pallen M.J."/>
        </authorList>
    </citation>
    <scope>NUCLEOTIDE SEQUENCE</scope>
    <source>
        <strain evidence="2">ChiGjej3B3-5194</strain>
    </source>
</reference>
<dbReference type="AlphaFoldDB" id="A0A9D1JX43"/>
<dbReference type="PROSITE" id="PS50943">
    <property type="entry name" value="HTH_CROC1"/>
    <property type="match status" value="1"/>
</dbReference>
<dbReference type="SUPFAM" id="SSF47413">
    <property type="entry name" value="lambda repressor-like DNA-binding domains"/>
    <property type="match status" value="1"/>
</dbReference>
<evidence type="ECO:0000313" key="3">
    <source>
        <dbReference type="Proteomes" id="UP000886742"/>
    </source>
</evidence>
<comment type="caution">
    <text evidence="2">The sequence shown here is derived from an EMBL/GenBank/DDBJ whole genome shotgun (WGS) entry which is preliminary data.</text>
</comment>
<dbReference type="Proteomes" id="UP000886742">
    <property type="component" value="Unassembled WGS sequence"/>
</dbReference>
<dbReference type="GO" id="GO:0003677">
    <property type="term" value="F:DNA binding"/>
    <property type="evidence" value="ECO:0007669"/>
    <property type="project" value="InterPro"/>
</dbReference>
<evidence type="ECO:0000259" key="1">
    <source>
        <dbReference type="PROSITE" id="PS50943"/>
    </source>
</evidence>
<reference evidence="2" key="1">
    <citation type="submission" date="2020-10" db="EMBL/GenBank/DDBJ databases">
        <authorList>
            <person name="Gilroy R."/>
        </authorList>
    </citation>
    <scope>NUCLEOTIDE SEQUENCE</scope>
    <source>
        <strain evidence="2">ChiGjej3B3-5194</strain>
    </source>
</reference>
<organism evidence="2 3">
    <name type="scientific">Candidatus Enterousia intestinigallinarum</name>
    <dbReference type="NCBI Taxonomy" id="2840790"/>
    <lineage>
        <taxon>Bacteria</taxon>
        <taxon>Pseudomonadati</taxon>
        <taxon>Pseudomonadota</taxon>
        <taxon>Alphaproteobacteria</taxon>
        <taxon>Candidatus Enterousia</taxon>
    </lineage>
</organism>
<proteinExistence type="predicted"/>
<evidence type="ECO:0000313" key="2">
    <source>
        <dbReference type="EMBL" id="HIS71155.1"/>
    </source>
</evidence>
<dbReference type="CDD" id="cd00093">
    <property type="entry name" value="HTH_XRE"/>
    <property type="match status" value="1"/>
</dbReference>
<feature type="domain" description="HTH cro/C1-type" evidence="1">
    <location>
        <begin position="63"/>
        <end position="95"/>
    </location>
</feature>
<gene>
    <name evidence="2" type="ORF">IAD02_04205</name>
</gene>
<accession>A0A9D1JX43</accession>
<name>A0A9D1JX43_9PROT</name>